<accession>A0A0F9EBS0</accession>
<gene>
    <name evidence="1" type="ORF">LCGC14_2095420</name>
</gene>
<evidence type="ECO:0000313" key="1">
    <source>
        <dbReference type="EMBL" id="KKL71389.1"/>
    </source>
</evidence>
<dbReference type="AlphaFoldDB" id="A0A0F9EBS0"/>
<reference evidence="1" key="1">
    <citation type="journal article" date="2015" name="Nature">
        <title>Complex archaea that bridge the gap between prokaryotes and eukaryotes.</title>
        <authorList>
            <person name="Spang A."/>
            <person name="Saw J.H."/>
            <person name="Jorgensen S.L."/>
            <person name="Zaremba-Niedzwiedzka K."/>
            <person name="Martijn J."/>
            <person name="Lind A.E."/>
            <person name="van Eijk R."/>
            <person name="Schleper C."/>
            <person name="Guy L."/>
            <person name="Ettema T.J."/>
        </authorList>
    </citation>
    <scope>NUCLEOTIDE SEQUENCE</scope>
</reference>
<protein>
    <submittedName>
        <fullName evidence="1">Uncharacterized protein</fullName>
    </submittedName>
</protein>
<organism evidence="1">
    <name type="scientific">marine sediment metagenome</name>
    <dbReference type="NCBI Taxonomy" id="412755"/>
    <lineage>
        <taxon>unclassified sequences</taxon>
        <taxon>metagenomes</taxon>
        <taxon>ecological metagenomes</taxon>
    </lineage>
</organism>
<dbReference type="Gene3D" id="1.10.530.10">
    <property type="match status" value="1"/>
</dbReference>
<comment type="caution">
    <text evidence="1">The sequence shown here is derived from an EMBL/GenBank/DDBJ whole genome shotgun (WGS) entry which is preliminary data.</text>
</comment>
<proteinExistence type="predicted"/>
<feature type="non-terminal residue" evidence="1">
    <location>
        <position position="1"/>
    </location>
</feature>
<dbReference type="EMBL" id="LAZR01025609">
    <property type="protein sequence ID" value="KKL71389.1"/>
    <property type="molecule type" value="Genomic_DNA"/>
</dbReference>
<name>A0A0F9EBS0_9ZZZZ</name>
<sequence>YEANYGYLYEELTGDYAFVVERVLNTDTAGEAAAAFMDGFLRPHPEYAHLDERVAYARAYLDGDFTGAGCQESHEVEVSGRMMVVSLCPEPMEVESLPKAVSVYARSDIADLIPAGLESDIEIVLADLLSYDLPLRSTPVVMAEEDPLRMEAWEATFRGDSSVLVDRRVSYAKSPREVVYGLIDLDTP</sequence>